<dbReference type="EMBL" id="PQLX01000001">
    <property type="protein sequence ID" value="POU67714.1"/>
    <property type="molecule type" value="Genomic_DNA"/>
</dbReference>
<dbReference type="OrthoDB" id="6572202at2"/>
<dbReference type="SUPFAM" id="SSF57938">
    <property type="entry name" value="DnaJ/Hsp40 cysteine-rich domain"/>
    <property type="match status" value="1"/>
</dbReference>
<dbReference type="GO" id="GO:0003677">
    <property type="term" value="F:DNA binding"/>
    <property type="evidence" value="ECO:0007669"/>
    <property type="project" value="UniProtKB-KW"/>
</dbReference>
<reference evidence="4 5" key="1">
    <citation type="submission" date="2018-01" db="EMBL/GenBank/DDBJ databases">
        <title>Complete genome sequences of 14 Citrobacter spp. isolated from plant in Canada.</title>
        <authorList>
            <person name="Bhandare S.G."/>
            <person name="Colavecchio A."/>
            <person name="Jeukens J."/>
            <person name="Emond-Rheault J.-G."/>
            <person name="Freschi L."/>
            <person name="Hamel J."/>
            <person name="Kukavica-Ibrulj I."/>
            <person name="Levesque R."/>
            <person name="Goodridge L."/>
        </authorList>
    </citation>
    <scope>NUCLEOTIDE SEQUENCE [LARGE SCALE GENOMIC DNA]</scope>
    <source>
        <strain evidence="4 5">S1285</strain>
    </source>
</reference>
<dbReference type="Proteomes" id="UP000237003">
    <property type="component" value="Unassembled WGS sequence"/>
</dbReference>
<keyword evidence="2" id="KW-0238">DNA-binding</keyword>
<dbReference type="RefSeq" id="WP_103779189.1">
    <property type="nucleotide sequence ID" value="NZ_PQLX01000001.1"/>
</dbReference>
<evidence type="ECO:0000256" key="3">
    <source>
        <dbReference type="ARBA" id="ARBA00023163"/>
    </source>
</evidence>
<evidence type="ECO:0000313" key="5">
    <source>
        <dbReference type="Proteomes" id="UP000237003"/>
    </source>
</evidence>
<gene>
    <name evidence="4" type="ORF">C3430_01025</name>
</gene>
<proteinExistence type="inferred from homology"/>
<dbReference type="InterPro" id="IPR038500">
    <property type="entry name" value="Antitermination_sf"/>
</dbReference>
<protein>
    <submittedName>
        <fullName evidence="4">Antitermination protein</fullName>
    </submittedName>
</protein>
<sequence length="269" mass="29948">MNLESIAKYFAPKSPMFSDSSRATATDNLTGTDVMAALGLVNTKCRFGFDLYLAKIGISSPDRAMEALYGSAVEISRHFRPVTELDEGLRQRVLEILCAFAYQDYARSAASVRRCDCCDGDGFTEADIFTNKVQYPDGKPPKWAKITKGVCPSYWEEWKSVRETARVLCSACNGKGVISNACRCHGKGKVLDKKETELQGVPVMKVCDRCSGRGYARLKFASVLEGVRTVWDVKKTTAYDHIQPFFELLVEECHRQEGYADSALKSVTR</sequence>
<keyword evidence="1" id="KW-0805">Transcription regulation</keyword>
<evidence type="ECO:0000256" key="1">
    <source>
        <dbReference type="ARBA" id="ARBA00023015"/>
    </source>
</evidence>
<evidence type="ECO:0000313" key="4">
    <source>
        <dbReference type="EMBL" id="POU67714.1"/>
    </source>
</evidence>
<dbReference type="Pfam" id="PF03589">
    <property type="entry name" value="Antiterm"/>
    <property type="match status" value="2"/>
</dbReference>
<keyword evidence="3" id="KW-0804">Transcription</keyword>
<comment type="caution">
    <text evidence="4">The sequence shown here is derived from an EMBL/GenBank/DDBJ whole genome shotgun (WGS) entry which is preliminary data.</text>
</comment>
<dbReference type="InterPro" id="IPR003222">
    <property type="entry name" value="Antitermntn"/>
</dbReference>
<evidence type="ECO:0000256" key="2">
    <source>
        <dbReference type="ARBA" id="ARBA00023125"/>
    </source>
</evidence>
<accession>A0A2S4S1H5</accession>
<name>A0A2S4S1H5_CITAM</name>
<dbReference type="GO" id="GO:0006355">
    <property type="term" value="P:regulation of DNA-templated transcription"/>
    <property type="evidence" value="ECO:0007669"/>
    <property type="project" value="InterPro"/>
</dbReference>
<dbReference type="Gene3D" id="1.10.274.110">
    <property type="match status" value="1"/>
</dbReference>
<dbReference type="InterPro" id="IPR036410">
    <property type="entry name" value="HSP_DnaJ_Cys-rich_dom_sf"/>
</dbReference>
<dbReference type="HAMAP" id="MF_04158">
    <property type="entry name" value="Antitermination_lambda"/>
    <property type="match status" value="1"/>
</dbReference>
<organism evidence="4 5">
    <name type="scientific">Citrobacter amalonaticus</name>
    <dbReference type="NCBI Taxonomy" id="35703"/>
    <lineage>
        <taxon>Bacteria</taxon>
        <taxon>Pseudomonadati</taxon>
        <taxon>Pseudomonadota</taxon>
        <taxon>Gammaproteobacteria</taxon>
        <taxon>Enterobacterales</taxon>
        <taxon>Enterobacteriaceae</taxon>
        <taxon>Citrobacter</taxon>
    </lineage>
</organism>
<dbReference type="AlphaFoldDB" id="A0A2S4S1H5"/>